<dbReference type="OrthoDB" id="773760at2759"/>
<reference evidence="5" key="1">
    <citation type="journal article" date="2023" name="Proc. Natl. Acad. Sci. U.S.A.">
        <title>Genomic and structural basis for evolution of tropane alkaloid biosynthesis.</title>
        <authorList>
            <person name="Wanga Y.-J."/>
            <person name="Taina T."/>
            <person name="Yua J.-Y."/>
            <person name="Lia J."/>
            <person name="Xua B."/>
            <person name="Chenc J."/>
            <person name="D'Auriad J.C."/>
            <person name="Huanga J.-P."/>
            <person name="Huanga S.-X."/>
        </authorList>
    </citation>
    <scope>NUCLEOTIDE SEQUENCE [LARGE SCALE GENOMIC DNA]</scope>
    <source>
        <strain evidence="5">cv. KIB-2019</strain>
    </source>
</reference>
<evidence type="ECO:0000259" key="3">
    <source>
        <dbReference type="PROSITE" id="PS50846"/>
    </source>
</evidence>
<dbReference type="AlphaFoldDB" id="A0A9Q1LDW9"/>
<feature type="domain" description="HMA" evidence="3">
    <location>
        <begin position="27"/>
        <end position="101"/>
    </location>
</feature>
<feature type="compositionally biased region" description="Basic and acidic residues" evidence="2">
    <location>
        <begin position="110"/>
        <end position="130"/>
    </location>
</feature>
<dbReference type="InterPro" id="IPR036163">
    <property type="entry name" value="HMA_dom_sf"/>
</dbReference>
<keyword evidence="5" id="KW-1185">Reference proteome</keyword>
<dbReference type="Pfam" id="PF00403">
    <property type="entry name" value="HMA"/>
    <property type="match status" value="1"/>
</dbReference>
<dbReference type="PROSITE" id="PS50846">
    <property type="entry name" value="HMA_2"/>
    <property type="match status" value="1"/>
</dbReference>
<gene>
    <name evidence="4" type="ORF">K7X08_007321</name>
</gene>
<feature type="region of interest" description="Disordered" evidence="2">
    <location>
        <begin position="1"/>
        <end position="23"/>
    </location>
</feature>
<feature type="region of interest" description="Disordered" evidence="2">
    <location>
        <begin position="95"/>
        <end position="130"/>
    </location>
</feature>
<evidence type="ECO:0000256" key="2">
    <source>
        <dbReference type="SAM" id="MobiDB-lite"/>
    </source>
</evidence>
<name>A0A9Q1LDW9_9SOLA</name>
<evidence type="ECO:0000313" key="4">
    <source>
        <dbReference type="EMBL" id="KAJ8533997.1"/>
    </source>
</evidence>
<dbReference type="EMBL" id="JAJAGQ010000019">
    <property type="protein sequence ID" value="KAJ8533997.1"/>
    <property type="molecule type" value="Genomic_DNA"/>
</dbReference>
<dbReference type="Proteomes" id="UP001152561">
    <property type="component" value="Unassembled WGS sequence"/>
</dbReference>
<dbReference type="PANTHER" id="PTHR46413:SF1">
    <property type="entry name" value="HEAVY METAL-ASSOCIATED ISOPRENYLATED PLANT PROTEIN 6"/>
    <property type="match status" value="1"/>
</dbReference>
<dbReference type="SUPFAM" id="SSF55008">
    <property type="entry name" value="HMA, heavy metal-associated domain"/>
    <property type="match status" value="1"/>
</dbReference>
<dbReference type="GO" id="GO:0016020">
    <property type="term" value="C:membrane"/>
    <property type="evidence" value="ECO:0007669"/>
    <property type="project" value="UniProtKB-SubCell"/>
</dbReference>
<protein>
    <recommendedName>
        <fullName evidence="3">HMA domain-containing protein</fullName>
    </recommendedName>
</protein>
<accession>A0A9Q1LDW9</accession>
<dbReference type="GO" id="GO:0009626">
    <property type="term" value="P:plant-type hypersensitive response"/>
    <property type="evidence" value="ECO:0007669"/>
    <property type="project" value="UniProtKB-KW"/>
</dbReference>
<evidence type="ECO:0000256" key="1">
    <source>
        <dbReference type="ARBA" id="ARBA00004170"/>
    </source>
</evidence>
<proteinExistence type="predicted"/>
<comment type="caution">
    <text evidence="4">The sequence shown here is derived from an EMBL/GenBank/DDBJ whole genome shotgun (WGS) entry which is preliminary data.</text>
</comment>
<dbReference type="InterPro" id="IPR006121">
    <property type="entry name" value="HMA_dom"/>
</dbReference>
<dbReference type="Gene3D" id="3.30.70.100">
    <property type="match status" value="1"/>
</dbReference>
<evidence type="ECO:0000313" key="5">
    <source>
        <dbReference type="Proteomes" id="UP001152561"/>
    </source>
</evidence>
<dbReference type="CDD" id="cd00371">
    <property type="entry name" value="HMA"/>
    <property type="match status" value="1"/>
</dbReference>
<dbReference type="PANTHER" id="PTHR46413">
    <property type="entry name" value="HEAVY METAL-ASSOCIATED ISOPRENYLATED PLANT PROTEIN 6"/>
    <property type="match status" value="1"/>
</dbReference>
<dbReference type="GO" id="GO:0046872">
    <property type="term" value="F:metal ion binding"/>
    <property type="evidence" value="ECO:0007669"/>
    <property type="project" value="InterPro"/>
</dbReference>
<organism evidence="4 5">
    <name type="scientific">Anisodus acutangulus</name>
    <dbReference type="NCBI Taxonomy" id="402998"/>
    <lineage>
        <taxon>Eukaryota</taxon>
        <taxon>Viridiplantae</taxon>
        <taxon>Streptophyta</taxon>
        <taxon>Embryophyta</taxon>
        <taxon>Tracheophyta</taxon>
        <taxon>Spermatophyta</taxon>
        <taxon>Magnoliopsida</taxon>
        <taxon>eudicotyledons</taxon>
        <taxon>Gunneridae</taxon>
        <taxon>Pentapetalae</taxon>
        <taxon>asterids</taxon>
        <taxon>lamiids</taxon>
        <taxon>Solanales</taxon>
        <taxon>Solanaceae</taxon>
        <taxon>Solanoideae</taxon>
        <taxon>Hyoscyameae</taxon>
        <taxon>Anisodus</taxon>
    </lineage>
</organism>
<dbReference type="InterPro" id="IPR044594">
    <property type="entry name" value="HIPP01/3/5/6"/>
</dbReference>
<sequence>MDEKKEKNKAKGVKKKNDAGEKPAGGIATILLKLDLHCEGCARKVKRSVRHFEGVEDVKADYSTGKLTVKGNVDPLWLRERVEIKTKKKVELLSAQPKKVGGSGGGGGGGDKKSGEKVEKKAEEKKVVDENPKKAQFNREVMKVRLHCDVGSALKVRRFMKGLTPYLKDKLNRNIDVIPLKKDDGSRGGDNNKEKEVTGGCSCGGGKKKDGELKVTSKSTVITEPNEEKAEVMNKMEYYGYSNPNTYYTIAPRYNQNYYNQDYGVTMHDHGYGHTGYVPPSYLTTPRDHGYGPTGYVPPPCDHGYGPTGYVPPPHHHGYGHTGYVPPPYSAPRFFSDENPNGCSVM</sequence>
<comment type="subcellular location">
    <subcellularLocation>
        <location evidence="1">Membrane</location>
        <topology evidence="1">Peripheral membrane protein</topology>
    </subcellularLocation>
</comment>